<proteinExistence type="predicted"/>
<evidence type="ECO:0000313" key="1">
    <source>
        <dbReference type="EMBL" id="GBO07950.1"/>
    </source>
</evidence>
<sequence>GSCGHRKSKDQNPRISTTEPFLSYAVCKGEQSTSEHLCNGEAENLMGWREANLGWSKLHQCPTLTLAALLEIFPKVRLPFPEYIARQPVHNCYQGSLSLQRRVDGLREQLGKLNNMIN</sequence>
<dbReference type="Proteomes" id="UP000499080">
    <property type="component" value="Unassembled WGS sequence"/>
</dbReference>
<protein>
    <submittedName>
        <fullName evidence="1">Uncharacterized protein</fullName>
    </submittedName>
</protein>
<name>A0A4Y2U8N2_ARAVE</name>
<gene>
    <name evidence="2" type="ORF">AVEN_139290_1</name>
    <name evidence="1" type="ORF">AVEN_59838_1</name>
</gene>
<feature type="non-terminal residue" evidence="1">
    <location>
        <position position="1"/>
    </location>
</feature>
<comment type="caution">
    <text evidence="1">The sequence shown here is derived from an EMBL/GenBank/DDBJ whole genome shotgun (WGS) entry which is preliminary data.</text>
</comment>
<organism evidence="1 3">
    <name type="scientific">Araneus ventricosus</name>
    <name type="common">Orbweaver spider</name>
    <name type="synonym">Epeira ventricosa</name>
    <dbReference type="NCBI Taxonomy" id="182803"/>
    <lineage>
        <taxon>Eukaryota</taxon>
        <taxon>Metazoa</taxon>
        <taxon>Ecdysozoa</taxon>
        <taxon>Arthropoda</taxon>
        <taxon>Chelicerata</taxon>
        <taxon>Arachnida</taxon>
        <taxon>Araneae</taxon>
        <taxon>Araneomorphae</taxon>
        <taxon>Entelegynae</taxon>
        <taxon>Araneoidea</taxon>
        <taxon>Araneidae</taxon>
        <taxon>Araneus</taxon>
    </lineage>
</organism>
<keyword evidence="3" id="KW-1185">Reference proteome</keyword>
<reference evidence="1 3" key="1">
    <citation type="journal article" date="2019" name="Sci. Rep.">
        <title>Orb-weaving spider Araneus ventricosus genome elucidates the spidroin gene catalogue.</title>
        <authorList>
            <person name="Kono N."/>
            <person name="Nakamura H."/>
            <person name="Ohtoshi R."/>
            <person name="Moran D.A.P."/>
            <person name="Shinohara A."/>
            <person name="Yoshida Y."/>
            <person name="Fujiwara M."/>
            <person name="Mori M."/>
            <person name="Tomita M."/>
            <person name="Arakawa K."/>
        </authorList>
    </citation>
    <scope>NUCLEOTIDE SEQUENCE [LARGE SCALE GENOMIC DNA]</scope>
</reference>
<dbReference type="EMBL" id="BGPR01033895">
    <property type="protein sequence ID" value="GBO08011.1"/>
    <property type="molecule type" value="Genomic_DNA"/>
</dbReference>
<dbReference type="EMBL" id="BGPR01033852">
    <property type="protein sequence ID" value="GBO07950.1"/>
    <property type="molecule type" value="Genomic_DNA"/>
</dbReference>
<evidence type="ECO:0000313" key="3">
    <source>
        <dbReference type="Proteomes" id="UP000499080"/>
    </source>
</evidence>
<evidence type="ECO:0000313" key="2">
    <source>
        <dbReference type="EMBL" id="GBO08011.1"/>
    </source>
</evidence>
<accession>A0A4Y2U8N2</accession>
<dbReference type="AlphaFoldDB" id="A0A4Y2U8N2"/>